<keyword evidence="3" id="KW-1185">Reference proteome</keyword>
<accession>A0ABR1EWA4</accession>
<name>A0ABR1EWA4_NECAM</name>
<keyword evidence="1" id="KW-1133">Transmembrane helix</keyword>
<protein>
    <submittedName>
        <fullName evidence="2">Uncharacterized protein</fullName>
    </submittedName>
</protein>
<comment type="caution">
    <text evidence="2">The sequence shown here is derived from an EMBL/GenBank/DDBJ whole genome shotgun (WGS) entry which is preliminary data.</text>
</comment>
<organism evidence="2 3">
    <name type="scientific">Necator americanus</name>
    <name type="common">Human hookworm</name>
    <dbReference type="NCBI Taxonomy" id="51031"/>
    <lineage>
        <taxon>Eukaryota</taxon>
        <taxon>Metazoa</taxon>
        <taxon>Ecdysozoa</taxon>
        <taxon>Nematoda</taxon>
        <taxon>Chromadorea</taxon>
        <taxon>Rhabditida</taxon>
        <taxon>Rhabditina</taxon>
        <taxon>Rhabditomorpha</taxon>
        <taxon>Strongyloidea</taxon>
        <taxon>Ancylostomatidae</taxon>
        <taxon>Bunostominae</taxon>
        <taxon>Necator</taxon>
    </lineage>
</organism>
<keyword evidence="1" id="KW-0812">Transmembrane</keyword>
<dbReference type="EMBL" id="JAVFWL010000006">
    <property type="protein sequence ID" value="KAK6766873.1"/>
    <property type="molecule type" value="Genomic_DNA"/>
</dbReference>
<feature type="transmembrane region" description="Helical" evidence="1">
    <location>
        <begin position="40"/>
        <end position="62"/>
    </location>
</feature>
<dbReference type="Proteomes" id="UP001303046">
    <property type="component" value="Unassembled WGS sequence"/>
</dbReference>
<evidence type="ECO:0000313" key="3">
    <source>
        <dbReference type="Proteomes" id="UP001303046"/>
    </source>
</evidence>
<evidence type="ECO:0000256" key="1">
    <source>
        <dbReference type="SAM" id="Phobius"/>
    </source>
</evidence>
<keyword evidence="1" id="KW-0472">Membrane</keyword>
<proteinExistence type="predicted"/>
<gene>
    <name evidence="2" type="primary">Necator_chrX.g26422</name>
    <name evidence="2" type="ORF">RB195_026255</name>
</gene>
<sequence>MMLHRINRQRIPHWIFAANITQPKPNTRGTLLFSPVDGMLSARVVLALLYMLMITVAIATAAPNRILMRFGKRTADPMHFRPMAPADYYPQELFGSSHAVDGDM</sequence>
<reference evidence="2 3" key="1">
    <citation type="submission" date="2023-08" db="EMBL/GenBank/DDBJ databases">
        <title>A Necator americanus chromosomal reference genome.</title>
        <authorList>
            <person name="Ilik V."/>
            <person name="Petrzelkova K.J."/>
            <person name="Pardy F."/>
            <person name="Fuh T."/>
            <person name="Niatou-Singa F.S."/>
            <person name="Gouil Q."/>
            <person name="Baker L."/>
            <person name="Ritchie M.E."/>
            <person name="Jex A.R."/>
            <person name="Gazzola D."/>
            <person name="Li H."/>
            <person name="Toshio Fujiwara R."/>
            <person name="Zhan B."/>
            <person name="Aroian R.V."/>
            <person name="Pafco B."/>
            <person name="Schwarz E.M."/>
        </authorList>
    </citation>
    <scope>NUCLEOTIDE SEQUENCE [LARGE SCALE GENOMIC DNA]</scope>
    <source>
        <strain evidence="2 3">Aroian</strain>
        <tissue evidence="2">Whole animal</tissue>
    </source>
</reference>
<evidence type="ECO:0000313" key="2">
    <source>
        <dbReference type="EMBL" id="KAK6766873.1"/>
    </source>
</evidence>